<comment type="subcellular location">
    <subcellularLocation>
        <location evidence="2">Chromosome</location>
    </subcellularLocation>
    <subcellularLocation>
        <location evidence="1">Nucleus</location>
    </subcellularLocation>
</comment>
<accession>A0A8K0L8F7</accession>
<keyword evidence="16" id="KW-1185">Reference proteome</keyword>
<organism evidence="15 16">
    <name type="scientific">Elsinoe batatas</name>
    <dbReference type="NCBI Taxonomy" id="2601811"/>
    <lineage>
        <taxon>Eukaryota</taxon>
        <taxon>Fungi</taxon>
        <taxon>Dikarya</taxon>
        <taxon>Ascomycota</taxon>
        <taxon>Pezizomycotina</taxon>
        <taxon>Dothideomycetes</taxon>
        <taxon>Dothideomycetidae</taxon>
        <taxon>Myriangiales</taxon>
        <taxon>Elsinoaceae</taxon>
        <taxon>Elsinoe</taxon>
    </lineage>
</organism>
<dbReference type="GO" id="GO:0035861">
    <property type="term" value="C:site of double-strand break"/>
    <property type="evidence" value="ECO:0007669"/>
    <property type="project" value="TreeGrafter"/>
</dbReference>
<feature type="domain" description="RecF/RecN/SMC N-terminal" evidence="14">
    <location>
        <begin position="116"/>
        <end position="1126"/>
    </location>
</feature>
<dbReference type="SUPFAM" id="SSF52540">
    <property type="entry name" value="P-loop containing nucleoside triphosphate hydrolases"/>
    <property type="match status" value="1"/>
</dbReference>
<comment type="similarity">
    <text evidence="3">Belongs to the SMC family. SMC6 subfamily.</text>
</comment>
<feature type="compositionally biased region" description="Basic and acidic residues" evidence="13">
    <location>
        <begin position="454"/>
        <end position="463"/>
    </location>
</feature>
<evidence type="ECO:0000256" key="11">
    <source>
        <dbReference type="ARBA" id="ARBA00023242"/>
    </source>
</evidence>
<dbReference type="InterPro" id="IPR027417">
    <property type="entry name" value="P-loop_NTPase"/>
</dbReference>
<keyword evidence="11" id="KW-0539">Nucleus</keyword>
<evidence type="ECO:0000256" key="2">
    <source>
        <dbReference type="ARBA" id="ARBA00004286"/>
    </source>
</evidence>
<evidence type="ECO:0000256" key="9">
    <source>
        <dbReference type="ARBA" id="ARBA00023172"/>
    </source>
</evidence>
<evidence type="ECO:0000313" key="16">
    <source>
        <dbReference type="Proteomes" id="UP000809789"/>
    </source>
</evidence>
<sequence length="1156" mass="131845">MAPNKRRRTLEDDGESERSGSESEASATQQTPAPRNNAKRKKSRIARAAENGGSAVSDEDSNQDVIDDPEETELSSVDEDEDVLWSKVLRQMHEDTDGGDLLNSGRINQAADHGVIEEVYCQNFMCHSKLRIKLGPLINFIIGHNGSGKSAVLTALTLCLGAKATVTNRGGSLKNFIKEGTDACMVSVKIKNRGEGAFQHDLYGDTITVERHFKRAGGSGFKLRNEDGRIISTKKADLEDMLDFLGLQLDNPMNVLSQDMARQFLNNSSPHDKYKFFLKGTQLEQLDRDYRTMNEYVDQIEIQLENRYRDIAHLRKRLQDANDKKKQADQAHGITDKIREYDRMHAWAQVKEQEIELAKAIEEVSNLEKKLAQREQDAKEKSERFDQANTSLESAKDLKTQFETELQPAEEEKSRVKDEFDTNKKKLLEMQSTQRNIKSDLKAAQIRVKQAQESVHKEQERIEQASGPAQAQKLEELREAEEEVEQRKSDQEGQGDKRALDDKKSDLEAKKSTEQSAIKTTRDRAKEDLQTAQRALQELRNEQRPRTRAYHESLQRLLQAIQNEQGFREKPIGPLGYHVKLKNPDWSSVIESVFGGVLNAFVVTNAHDQGIMRKLTNRVGYHGDIYIGNPRPLDVAANKADTKYETLLDVLEIDHDIIRNLFIINQSAEKTVLIQARNEASDFISKRPRNVVVALAMDMNRRGAGHRFSYTANGSRMDPVSAWRGLARMQTNVEAQIAAQESNIADAQRRMNSDTQKLEQLEQELREVNQSINSFNRQGRELRVARQEAEARVERIKQELDEFTIDAGTLEAHKSALEEAKGEVLLASNSFQDSVNEKDELNKQQGVLKADLDKAQAVVTEFKTKIDKIDEAIRKKEALRTTALSEKNQAMDKVQDTREDKVKAEEQRDVLDARVKEWIREAEKVCERREIEPGMTPEKIEKKIEALEKQKHDRERQLGGTREQIHQQWADASKAWDVARKEHNSLKGVAKLLKDTYINRIKSWRKFRHHIMVRAKIMFSLLLDQRKFKGRLLADHQTRSLDIKVQPDATEASDEGRQAKTLSGGEKSFSTICLLLSIWESMGSPIRCLDEFDVFMDNVNRDTSMRMMIQAARSAVGKQYILITPQAMNNIPIQEDMRIIKMSDPERGQTTITLQT</sequence>
<keyword evidence="4" id="KW-0158">Chromosome</keyword>
<feature type="coiled-coil region" evidence="12">
    <location>
        <begin position="730"/>
        <end position="806"/>
    </location>
</feature>
<dbReference type="OrthoDB" id="10072614at2759"/>
<keyword evidence="10" id="KW-0234">DNA repair</keyword>
<evidence type="ECO:0000256" key="8">
    <source>
        <dbReference type="ARBA" id="ARBA00023054"/>
    </source>
</evidence>
<dbReference type="PANTHER" id="PTHR19306">
    <property type="entry name" value="STRUCTURAL MAINTENANCE OF CHROMOSOMES 5,6 SMC5, SMC6"/>
    <property type="match status" value="1"/>
</dbReference>
<evidence type="ECO:0000259" key="14">
    <source>
        <dbReference type="Pfam" id="PF02463"/>
    </source>
</evidence>
<evidence type="ECO:0000256" key="13">
    <source>
        <dbReference type="SAM" id="MobiDB-lite"/>
    </source>
</evidence>
<dbReference type="GO" id="GO:0003684">
    <property type="term" value="F:damaged DNA binding"/>
    <property type="evidence" value="ECO:0007669"/>
    <property type="project" value="TreeGrafter"/>
</dbReference>
<dbReference type="GO" id="GO:0003697">
    <property type="term" value="F:single-stranded DNA binding"/>
    <property type="evidence" value="ECO:0007669"/>
    <property type="project" value="TreeGrafter"/>
</dbReference>
<evidence type="ECO:0000256" key="10">
    <source>
        <dbReference type="ARBA" id="ARBA00023204"/>
    </source>
</evidence>
<comment type="caution">
    <text evidence="15">The sequence shown here is derived from an EMBL/GenBank/DDBJ whole genome shotgun (WGS) entry which is preliminary data.</text>
</comment>
<keyword evidence="9" id="KW-0233">DNA recombination</keyword>
<dbReference type="GO" id="GO:0005634">
    <property type="term" value="C:nucleus"/>
    <property type="evidence" value="ECO:0007669"/>
    <property type="project" value="UniProtKB-SubCell"/>
</dbReference>
<keyword evidence="5" id="KW-0547">Nucleotide-binding</keyword>
<dbReference type="EMBL" id="JAESVG020000002">
    <property type="protein sequence ID" value="KAG8630852.1"/>
    <property type="molecule type" value="Genomic_DNA"/>
</dbReference>
<dbReference type="Pfam" id="PF02463">
    <property type="entry name" value="SMC_N"/>
    <property type="match status" value="1"/>
</dbReference>
<evidence type="ECO:0000256" key="3">
    <source>
        <dbReference type="ARBA" id="ARBA00006793"/>
    </source>
</evidence>
<feature type="compositionally biased region" description="Acidic residues" evidence="13">
    <location>
        <begin position="57"/>
        <end position="80"/>
    </location>
</feature>
<dbReference type="AlphaFoldDB" id="A0A8K0L8F7"/>
<dbReference type="GO" id="GO:0000724">
    <property type="term" value="P:double-strand break repair via homologous recombination"/>
    <property type="evidence" value="ECO:0007669"/>
    <property type="project" value="TreeGrafter"/>
</dbReference>
<feature type="compositionally biased region" description="Basic and acidic residues" evidence="13">
    <location>
        <begin position="485"/>
        <end position="513"/>
    </location>
</feature>
<dbReference type="Gene3D" id="3.40.50.300">
    <property type="entry name" value="P-loop containing nucleotide triphosphate hydrolases"/>
    <property type="match status" value="2"/>
</dbReference>
<feature type="region of interest" description="Disordered" evidence="13">
    <location>
        <begin position="449"/>
        <end position="529"/>
    </location>
</feature>
<dbReference type="InterPro" id="IPR003395">
    <property type="entry name" value="RecF/RecN/SMC_N"/>
</dbReference>
<reference evidence="15" key="1">
    <citation type="submission" date="2021-07" db="EMBL/GenBank/DDBJ databases">
        <title>Elsinoe batatas strain:CRI-CJ2 Genome sequencing and assembly.</title>
        <authorList>
            <person name="Huang L."/>
        </authorList>
    </citation>
    <scope>NUCLEOTIDE SEQUENCE</scope>
    <source>
        <strain evidence="15">CRI-CJ2</strain>
    </source>
</reference>
<evidence type="ECO:0000256" key="6">
    <source>
        <dbReference type="ARBA" id="ARBA00022763"/>
    </source>
</evidence>
<dbReference type="PANTHER" id="PTHR19306:SF6">
    <property type="entry name" value="STRUCTURAL MAINTENANCE OF CHROMOSOMES PROTEIN 6"/>
    <property type="match status" value="1"/>
</dbReference>
<feature type="compositionally biased region" description="Basic and acidic residues" evidence="13">
    <location>
        <begin position="410"/>
        <end position="419"/>
    </location>
</feature>
<evidence type="ECO:0000256" key="4">
    <source>
        <dbReference type="ARBA" id="ARBA00022454"/>
    </source>
</evidence>
<dbReference type="GO" id="GO:0030915">
    <property type="term" value="C:Smc5-Smc6 complex"/>
    <property type="evidence" value="ECO:0007669"/>
    <property type="project" value="TreeGrafter"/>
</dbReference>
<keyword evidence="6" id="KW-0227">DNA damage</keyword>
<feature type="compositionally biased region" description="Basic and acidic residues" evidence="13">
    <location>
        <begin position="520"/>
        <end position="529"/>
    </location>
</feature>
<keyword evidence="8 12" id="KW-0175">Coiled coil</keyword>
<gene>
    <name evidence="15" type="ORF">KVT40_002471</name>
</gene>
<feature type="region of interest" description="Disordered" evidence="13">
    <location>
        <begin position="375"/>
        <end position="419"/>
    </location>
</feature>
<keyword evidence="7" id="KW-0067">ATP-binding</keyword>
<evidence type="ECO:0000256" key="7">
    <source>
        <dbReference type="ARBA" id="ARBA00022840"/>
    </source>
</evidence>
<evidence type="ECO:0000256" key="12">
    <source>
        <dbReference type="SAM" id="Coils"/>
    </source>
</evidence>
<dbReference type="Proteomes" id="UP000809789">
    <property type="component" value="Unassembled WGS sequence"/>
</dbReference>
<evidence type="ECO:0000256" key="1">
    <source>
        <dbReference type="ARBA" id="ARBA00004123"/>
    </source>
</evidence>
<feature type="coiled-coil region" evidence="12">
    <location>
        <begin position="887"/>
        <end position="964"/>
    </location>
</feature>
<evidence type="ECO:0000256" key="5">
    <source>
        <dbReference type="ARBA" id="ARBA00022741"/>
    </source>
</evidence>
<evidence type="ECO:0000313" key="15">
    <source>
        <dbReference type="EMBL" id="KAG8630852.1"/>
    </source>
</evidence>
<feature type="compositionally biased region" description="Basic and acidic residues" evidence="13">
    <location>
        <begin position="375"/>
        <end position="386"/>
    </location>
</feature>
<feature type="region of interest" description="Disordered" evidence="13">
    <location>
        <begin position="1"/>
        <end position="80"/>
    </location>
</feature>
<protein>
    <recommendedName>
        <fullName evidence="14">RecF/RecN/SMC N-terminal domain-containing protein</fullName>
    </recommendedName>
</protein>
<dbReference type="GO" id="GO:0005524">
    <property type="term" value="F:ATP binding"/>
    <property type="evidence" value="ECO:0007669"/>
    <property type="project" value="UniProtKB-KW"/>
</dbReference>
<name>A0A8K0L8F7_9PEZI</name>
<proteinExistence type="inferred from homology"/>